<evidence type="ECO:0000256" key="2">
    <source>
        <dbReference type="RuleBase" id="RU003844"/>
    </source>
</evidence>
<dbReference type="GeneID" id="14925072"/>
<dbReference type="RefSeq" id="XP_004353598.1">
    <property type="nucleotide sequence ID" value="XM_004353546.1"/>
</dbReference>
<organism evidence="5 6">
    <name type="scientific">Acanthamoeba castellanii (strain ATCC 30010 / Neff)</name>
    <dbReference type="NCBI Taxonomy" id="1257118"/>
    <lineage>
        <taxon>Eukaryota</taxon>
        <taxon>Amoebozoa</taxon>
        <taxon>Discosea</taxon>
        <taxon>Longamoebia</taxon>
        <taxon>Centramoebida</taxon>
        <taxon>Acanthamoebidae</taxon>
        <taxon>Acanthamoeba</taxon>
    </lineage>
</organism>
<protein>
    <submittedName>
        <fullName evidence="5">Oxysterolbinding protein, putative</fullName>
    </submittedName>
</protein>
<evidence type="ECO:0000256" key="3">
    <source>
        <dbReference type="SAM" id="Coils"/>
    </source>
</evidence>
<dbReference type="GO" id="GO:0005829">
    <property type="term" value="C:cytosol"/>
    <property type="evidence" value="ECO:0007669"/>
    <property type="project" value="TreeGrafter"/>
</dbReference>
<dbReference type="InterPro" id="IPR018494">
    <property type="entry name" value="Oxysterol-bd_CS"/>
</dbReference>
<dbReference type="Gene3D" id="2.40.160.120">
    <property type="match status" value="1"/>
</dbReference>
<feature type="coiled-coil region" evidence="3">
    <location>
        <begin position="311"/>
        <end position="338"/>
    </location>
</feature>
<sequence>MNALKCFMKKIATGGVLMHMSLPASLCCPQSTLQALAHHRLRGAPYMHGVWQHNDAFVRMVAVLRWYLAAFSADPDGKKPFNPVLGESYQCYADGVWAILEQVSHHPPVSAYFMLDSERRTCFFGQAEMCLEFSGNAIAVDMIGPARLVLGVKKSLARTQTPAQAQADEHRATGGGSGGGGGGEQQQPQEEVEEERGEGEWWARYEHYDFIPPMPTQVVKSLLWGKRRHSYKGDVVVACSRTGYFAHLHFCEEGPEGEPDFLRGEIYHEPEHMLVAQLYGQWDGIIEITPLASSLLRLGSNASLEPPERPAALTRGDYDAAEAAKEEVERQQREMVHQATVLTPWAGSSYSTYAEATATKKTKKKKKLFRKSSTDKQLVEASWGVDEEEERWRQMNPAVFFDRHRASRTGNVEWLVRWDQVRLAADRRENLL</sequence>
<feature type="region of interest" description="Disordered" evidence="4">
    <location>
        <begin position="160"/>
        <end position="198"/>
    </location>
</feature>
<evidence type="ECO:0000313" key="6">
    <source>
        <dbReference type="Proteomes" id="UP000011083"/>
    </source>
</evidence>
<dbReference type="EMBL" id="KB007838">
    <property type="protein sequence ID" value="ELR24070.1"/>
    <property type="molecule type" value="Genomic_DNA"/>
</dbReference>
<evidence type="ECO:0000313" key="5">
    <source>
        <dbReference type="EMBL" id="ELR24070.1"/>
    </source>
</evidence>
<evidence type="ECO:0000256" key="4">
    <source>
        <dbReference type="SAM" id="MobiDB-lite"/>
    </source>
</evidence>
<comment type="similarity">
    <text evidence="1 2">Belongs to the OSBP family.</text>
</comment>
<dbReference type="Pfam" id="PF01237">
    <property type="entry name" value="Oxysterol_BP"/>
    <property type="match status" value="1"/>
</dbReference>
<dbReference type="KEGG" id="acan:ACA1_019180"/>
<dbReference type="InterPro" id="IPR000648">
    <property type="entry name" value="Oxysterol-bd"/>
</dbReference>
<name>L8HG03_ACACF</name>
<dbReference type="InterPro" id="IPR037239">
    <property type="entry name" value="OSBP_sf"/>
</dbReference>
<gene>
    <name evidence="5" type="ORF">ACA1_019180</name>
</gene>
<accession>L8HG03</accession>
<dbReference type="GO" id="GO:0032934">
    <property type="term" value="F:sterol binding"/>
    <property type="evidence" value="ECO:0007669"/>
    <property type="project" value="TreeGrafter"/>
</dbReference>
<dbReference type="SUPFAM" id="SSF144000">
    <property type="entry name" value="Oxysterol-binding protein-like"/>
    <property type="match status" value="1"/>
</dbReference>
<keyword evidence="3" id="KW-0175">Coiled coil</keyword>
<dbReference type="VEuPathDB" id="AmoebaDB:ACA1_019180"/>
<proteinExistence type="inferred from homology"/>
<dbReference type="TCDB" id="2.D.1.1.7">
    <property type="family name" value="the pi4p/ps counter transporter (p/p-ct) family"/>
</dbReference>
<dbReference type="PANTHER" id="PTHR10972">
    <property type="entry name" value="OXYSTEROL-BINDING PROTEIN-RELATED"/>
    <property type="match status" value="1"/>
</dbReference>
<keyword evidence="6" id="KW-1185">Reference proteome</keyword>
<dbReference type="GO" id="GO:0016020">
    <property type="term" value="C:membrane"/>
    <property type="evidence" value="ECO:0007669"/>
    <property type="project" value="TreeGrafter"/>
</dbReference>
<dbReference type="PROSITE" id="PS01013">
    <property type="entry name" value="OSBP"/>
    <property type="match status" value="1"/>
</dbReference>
<evidence type="ECO:0000256" key="1">
    <source>
        <dbReference type="ARBA" id="ARBA00008842"/>
    </source>
</evidence>
<reference evidence="5 6" key="1">
    <citation type="journal article" date="2013" name="Genome Biol.">
        <title>Genome of Acanthamoeba castellanii highlights extensive lateral gene transfer and early evolution of tyrosine kinase signaling.</title>
        <authorList>
            <person name="Clarke M."/>
            <person name="Lohan A.J."/>
            <person name="Liu B."/>
            <person name="Lagkouvardos I."/>
            <person name="Roy S."/>
            <person name="Zafar N."/>
            <person name="Bertelli C."/>
            <person name="Schilde C."/>
            <person name="Kianianmomeni A."/>
            <person name="Burglin T.R."/>
            <person name="Frech C."/>
            <person name="Turcotte B."/>
            <person name="Kopec K.O."/>
            <person name="Synnott J.M."/>
            <person name="Choo C."/>
            <person name="Paponov I."/>
            <person name="Finkler A."/>
            <person name="Soon Heng Tan C."/>
            <person name="Hutchins A.P."/>
            <person name="Weinmeier T."/>
            <person name="Rattei T."/>
            <person name="Chu J.S."/>
            <person name="Gimenez G."/>
            <person name="Irimia M."/>
            <person name="Rigden D.J."/>
            <person name="Fitzpatrick D.A."/>
            <person name="Lorenzo-Morales J."/>
            <person name="Bateman A."/>
            <person name="Chiu C.H."/>
            <person name="Tang P."/>
            <person name="Hegemann P."/>
            <person name="Fromm H."/>
            <person name="Raoult D."/>
            <person name="Greub G."/>
            <person name="Miranda-Saavedra D."/>
            <person name="Chen N."/>
            <person name="Nash P."/>
            <person name="Ginger M.L."/>
            <person name="Horn M."/>
            <person name="Schaap P."/>
            <person name="Caler L."/>
            <person name="Loftus B."/>
        </authorList>
    </citation>
    <scope>NUCLEOTIDE SEQUENCE [LARGE SCALE GENOMIC DNA]</scope>
    <source>
        <strain evidence="5 6">Neff</strain>
    </source>
</reference>
<dbReference type="Proteomes" id="UP000011083">
    <property type="component" value="Unassembled WGS sequence"/>
</dbReference>
<feature type="compositionally biased region" description="Gly residues" evidence="4">
    <location>
        <begin position="173"/>
        <end position="184"/>
    </location>
</feature>
<dbReference type="AlphaFoldDB" id="L8HG03"/>
<dbReference type="PANTHER" id="PTHR10972:SF102">
    <property type="entry name" value="OXYSTEROL-BINDING PROTEIN"/>
    <property type="match status" value="1"/>
</dbReference>
<dbReference type="OrthoDB" id="14833at2759"/>